<feature type="compositionally biased region" description="Low complexity" evidence="1">
    <location>
        <begin position="79"/>
        <end position="91"/>
    </location>
</feature>
<feature type="non-terminal residue" evidence="2">
    <location>
        <position position="122"/>
    </location>
</feature>
<sequence length="122" mass="13310">MKANNDIDNIENTNESKISIAYRDKKSLKCLSSTTKQSLNEMASFSQNSCSLKQSNSMDMLSAFLLSKKSRTSQKSDNADASSGSSDFGISVTFPQDANKCVLSKDLTYLQPNSSNETLCAK</sequence>
<keyword evidence="3" id="KW-1185">Reference proteome</keyword>
<dbReference type="OrthoDB" id="10666087at2759"/>
<evidence type="ECO:0000313" key="2">
    <source>
        <dbReference type="EMBL" id="KFM70327.1"/>
    </source>
</evidence>
<protein>
    <submittedName>
        <fullName evidence="2">Uncharacterized protein</fullName>
    </submittedName>
</protein>
<feature type="region of interest" description="Disordered" evidence="1">
    <location>
        <begin position="71"/>
        <end position="91"/>
    </location>
</feature>
<dbReference type="EMBL" id="KK117384">
    <property type="protein sequence ID" value="KFM70327.1"/>
    <property type="molecule type" value="Genomic_DNA"/>
</dbReference>
<accession>A0A087TYY8</accession>
<evidence type="ECO:0000313" key="3">
    <source>
        <dbReference type="Proteomes" id="UP000054359"/>
    </source>
</evidence>
<dbReference type="Proteomes" id="UP000054359">
    <property type="component" value="Unassembled WGS sequence"/>
</dbReference>
<dbReference type="AlphaFoldDB" id="A0A087TYY8"/>
<proteinExistence type="predicted"/>
<name>A0A087TYY8_STEMI</name>
<gene>
    <name evidence="2" type="ORF">X975_12057</name>
</gene>
<evidence type="ECO:0000256" key="1">
    <source>
        <dbReference type="SAM" id="MobiDB-lite"/>
    </source>
</evidence>
<organism evidence="2 3">
    <name type="scientific">Stegodyphus mimosarum</name>
    <name type="common">African social velvet spider</name>
    <dbReference type="NCBI Taxonomy" id="407821"/>
    <lineage>
        <taxon>Eukaryota</taxon>
        <taxon>Metazoa</taxon>
        <taxon>Ecdysozoa</taxon>
        <taxon>Arthropoda</taxon>
        <taxon>Chelicerata</taxon>
        <taxon>Arachnida</taxon>
        <taxon>Araneae</taxon>
        <taxon>Araneomorphae</taxon>
        <taxon>Entelegynae</taxon>
        <taxon>Eresoidea</taxon>
        <taxon>Eresidae</taxon>
        <taxon>Stegodyphus</taxon>
    </lineage>
</organism>
<reference evidence="2 3" key="1">
    <citation type="submission" date="2013-11" db="EMBL/GenBank/DDBJ databases">
        <title>Genome sequencing of Stegodyphus mimosarum.</title>
        <authorList>
            <person name="Bechsgaard J."/>
        </authorList>
    </citation>
    <scope>NUCLEOTIDE SEQUENCE [LARGE SCALE GENOMIC DNA]</scope>
</reference>